<keyword evidence="4" id="KW-1185">Reference proteome</keyword>
<organism evidence="3 5">
    <name type="scientific">Capnocytophaga haemolytica</name>
    <dbReference type="NCBI Taxonomy" id="45243"/>
    <lineage>
        <taxon>Bacteria</taxon>
        <taxon>Pseudomonadati</taxon>
        <taxon>Bacteroidota</taxon>
        <taxon>Flavobacteriia</taxon>
        <taxon>Flavobacteriales</taxon>
        <taxon>Flavobacteriaceae</taxon>
        <taxon>Capnocytophaga</taxon>
    </lineage>
</organism>
<dbReference type="KEGG" id="chg:AXF12_02980"/>
<dbReference type="RefSeq" id="WP_066428185.1">
    <property type="nucleotide sequence ID" value="NZ_CP014227.1"/>
</dbReference>
<feature type="region of interest" description="Disordered" evidence="1">
    <location>
        <begin position="1"/>
        <end position="21"/>
    </location>
</feature>
<dbReference type="Proteomes" id="UP000065822">
    <property type="component" value="Chromosome"/>
</dbReference>
<dbReference type="EMBL" id="CP014227">
    <property type="protein sequence ID" value="AMD84574.1"/>
    <property type="molecule type" value="Genomic_DNA"/>
</dbReference>
<sequence>MQEVATKTKAGKNSEPKEKLTKKQKELFAAIRNAQAISRQLKAEGKTIPKFKRAYANYDESDL</sequence>
<protein>
    <submittedName>
        <fullName evidence="3">Uncharacterized protein</fullName>
    </submittedName>
</protein>
<evidence type="ECO:0000313" key="5">
    <source>
        <dbReference type="Proteomes" id="UP000215539"/>
    </source>
</evidence>
<evidence type="ECO:0000313" key="3">
    <source>
        <dbReference type="EMBL" id="SNV09188.1"/>
    </source>
</evidence>
<dbReference type="Proteomes" id="UP000215539">
    <property type="component" value="Chromosome 1"/>
</dbReference>
<proteinExistence type="predicted"/>
<reference evidence="2 4" key="1">
    <citation type="submission" date="2016-02" db="EMBL/GenBank/DDBJ databases">
        <authorList>
            <person name="Holder M.E."/>
            <person name="Ajami N.J."/>
            <person name="Petrosino J.F."/>
        </authorList>
    </citation>
    <scope>NUCLEOTIDE SEQUENCE [LARGE SCALE GENOMIC DNA]</scope>
    <source>
        <strain evidence="2 4">CCUG 32990</strain>
    </source>
</reference>
<name>A0AAX2GZF8_9FLAO</name>
<reference evidence="3 5" key="2">
    <citation type="submission" date="2017-06" db="EMBL/GenBank/DDBJ databases">
        <authorList>
            <consortium name="Pathogen Informatics"/>
        </authorList>
    </citation>
    <scope>NUCLEOTIDE SEQUENCE [LARGE SCALE GENOMIC DNA]</scope>
    <source>
        <strain evidence="3 5">NCTC12947</strain>
    </source>
</reference>
<evidence type="ECO:0000313" key="4">
    <source>
        <dbReference type="Proteomes" id="UP000065822"/>
    </source>
</evidence>
<gene>
    <name evidence="2" type="ORF">AXF12_02980</name>
    <name evidence="3" type="ORF">SAMEA44541418_01143</name>
</gene>
<dbReference type="EMBL" id="LT906449">
    <property type="protein sequence ID" value="SNV09188.1"/>
    <property type="molecule type" value="Genomic_DNA"/>
</dbReference>
<evidence type="ECO:0000256" key="1">
    <source>
        <dbReference type="SAM" id="MobiDB-lite"/>
    </source>
</evidence>
<accession>A0AAX2GZF8</accession>
<evidence type="ECO:0000313" key="2">
    <source>
        <dbReference type="EMBL" id="AMD84574.1"/>
    </source>
</evidence>
<feature type="compositionally biased region" description="Basic and acidic residues" evidence="1">
    <location>
        <begin position="12"/>
        <end position="21"/>
    </location>
</feature>
<dbReference type="AlphaFoldDB" id="A0AAX2GZF8"/>